<keyword evidence="3" id="KW-1185">Reference proteome</keyword>
<dbReference type="Proteomes" id="UP001195941">
    <property type="component" value="Unassembled WGS sequence"/>
</dbReference>
<protein>
    <submittedName>
        <fullName evidence="2">Uncharacterized protein</fullName>
    </submittedName>
</protein>
<sequence length="229" mass="25030">MANRMTILVLGVLATFGALMGVLADILSVWSSHAGQMATAFSVSLEDIAGFYVDKPRWTYVAGNYIGLYFIPLHVLGFFLVFQALKPASLFWSRVFLALALYLTPIGVGMHGSLAFVGDILRSEDAELIQGMRDYWQPWAYSLVIGYAVVSVLILGMILSGKSFYPRWTALVSPIGLVFFSAIAIAILPENLNGLKAFLAITGLNLPLAVLFLVTTLILVKRDEFSLSL</sequence>
<keyword evidence="1" id="KW-1133">Transmembrane helix</keyword>
<dbReference type="EMBL" id="JADMKU010000005">
    <property type="protein sequence ID" value="MBR9651080.1"/>
    <property type="molecule type" value="Genomic_DNA"/>
</dbReference>
<feature type="transmembrane region" description="Helical" evidence="1">
    <location>
        <begin position="171"/>
        <end position="189"/>
    </location>
</feature>
<comment type="caution">
    <text evidence="2">The sequence shown here is derived from an EMBL/GenBank/DDBJ whole genome shotgun (WGS) entry which is preliminary data.</text>
</comment>
<feature type="transmembrane region" description="Helical" evidence="1">
    <location>
        <begin position="138"/>
        <end position="159"/>
    </location>
</feature>
<gene>
    <name evidence="2" type="ORF">IT775_08095</name>
</gene>
<evidence type="ECO:0000256" key="1">
    <source>
        <dbReference type="SAM" id="Phobius"/>
    </source>
</evidence>
<dbReference type="Pfam" id="PF20599">
    <property type="entry name" value="DUF6796"/>
    <property type="match status" value="1"/>
</dbReference>
<keyword evidence="1" id="KW-0472">Membrane</keyword>
<accession>A0ABS5HQ50</accession>
<organism evidence="2 3">
    <name type="scientific">Thalassovita aquimarina</name>
    <dbReference type="NCBI Taxonomy" id="2785917"/>
    <lineage>
        <taxon>Bacteria</taxon>
        <taxon>Pseudomonadati</taxon>
        <taxon>Pseudomonadota</taxon>
        <taxon>Alphaproteobacteria</taxon>
        <taxon>Rhodobacterales</taxon>
        <taxon>Roseobacteraceae</taxon>
        <taxon>Thalassovita</taxon>
    </lineage>
</organism>
<dbReference type="InterPro" id="IPR046475">
    <property type="entry name" value="DUF6796"/>
</dbReference>
<reference evidence="2 3" key="1">
    <citation type="journal article" date="2021" name="Arch. Microbiol.">
        <title>Thalassobius aquimarinus sp. nov., isolated from the Sea of Japan seashore.</title>
        <authorList>
            <person name="Kurilenko V.V."/>
            <person name="Romanenko L.A."/>
            <person name="Chernysheva N.Y."/>
            <person name="Velansky P.V."/>
            <person name="Tekutyeva L.A."/>
            <person name="Isaeva M.P."/>
            <person name="Mikhailov V.V."/>
        </authorList>
    </citation>
    <scope>NUCLEOTIDE SEQUENCE [LARGE SCALE GENOMIC DNA]</scope>
    <source>
        <strain evidence="2 3">KMM 8518</strain>
    </source>
</reference>
<name>A0ABS5HQ50_9RHOB</name>
<feature type="transmembrane region" description="Helical" evidence="1">
    <location>
        <begin position="195"/>
        <end position="220"/>
    </location>
</feature>
<keyword evidence="1" id="KW-0812">Transmembrane</keyword>
<feature type="transmembrane region" description="Helical" evidence="1">
    <location>
        <begin position="97"/>
        <end position="118"/>
    </location>
</feature>
<proteinExistence type="predicted"/>
<feature type="transmembrane region" description="Helical" evidence="1">
    <location>
        <begin position="66"/>
        <end position="85"/>
    </location>
</feature>
<evidence type="ECO:0000313" key="2">
    <source>
        <dbReference type="EMBL" id="MBR9651080.1"/>
    </source>
</evidence>
<evidence type="ECO:0000313" key="3">
    <source>
        <dbReference type="Proteomes" id="UP001195941"/>
    </source>
</evidence>